<dbReference type="PROSITE" id="PS51406">
    <property type="entry name" value="FIBRINOGEN_C_2"/>
    <property type="match status" value="1"/>
</dbReference>
<dbReference type="PANTHER" id="PTHR19143">
    <property type="entry name" value="FIBRINOGEN/TENASCIN/ANGIOPOEITIN"/>
    <property type="match status" value="1"/>
</dbReference>
<name>A0AAD9MPF3_9ANNE</name>
<dbReference type="GO" id="GO:0005615">
    <property type="term" value="C:extracellular space"/>
    <property type="evidence" value="ECO:0007669"/>
    <property type="project" value="TreeGrafter"/>
</dbReference>
<sequence length="429" mass="49020">MPKTTWPDIAKKLEACLADISTWMSANMLKLNEEKTELIIFNPKHKVRMNEELRLQAVHHIGCLQNTGTCPDNISARLPQRSPVWSSSTLMTRLQKVQNSSARCMRIPKHVSGLLISLWEPDNSLFVRDKYVTPTGKRLHAGYVQKAEAPILRVRVDENGLLPNNEILLVDQYIETCSTFVPDDGLSIPRYTQVRVQVPEEVVDDVNVTLIGTHLGCGHNLYVSPLSTVEIRKWTGRWTTCQLLDVSVDHDQERCFYQCKCLGKCEEIQILKTPRTREESYWILCHLCLIYNITGCSYDGKNCSDIYHVKMSTDVGTDTSYTGNEMVHQLTTDDNRSYSLSVDIEAYDNESVFAFYTDFFIEPESDNYRFHVHGYLSDSTAGDSLAVHNAMNVSTESHDNDMSADFNCAAMFRPLWHKKCLFALYRDYP</sequence>
<dbReference type="Pfam" id="PF00147">
    <property type="entry name" value="Fibrinogen_C"/>
    <property type="match status" value="1"/>
</dbReference>
<dbReference type="Proteomes" id="UP001208570">
    <property type="component" value="Unassembled WGS sequence"/>
</dbReference>
<reference evidence="2" key="1">
    <citation type="journal article" date="2023" name="Mol. Biol. Evol.">
        <title>Third-Generation Sequencing Reveals the Adaptive Role of the Epigenome in Three Deep-Sea Polychaetes.</title>
        <authorList>
            <person name="Perez M."/>
            <person name="Aroh O."/>
            <person name="Sun Y."/>
            <person name="Lan Y."/>
            <person name="Juniper S.K."/>
            <person name="Young C.R."/>
            <person name="Angers B."/>
            <person name="Qian P.Y."/>
        </authorList>
    </citation>
    <scope>NUCLEOTIDE SEQUENCE</scope>
    <source>
        <strain evidence="2">P08H-3</strain>
    </source>
</reference>
<dbReference type="InterPro" id="IPR014716">
    <property type="entry name" value="Fibrinogen_a/b/g_C_1"/>
</dbReference>
<dbReference type="InterPro" id="IPR050373">
    <property type="entry name" value="Fibrinogen_C-term_domain"/>
</dbReference>
<evidence type="ECO:0000259" key="1">
    <source>
        <dbReference type="PROSITE" id="PS51406"/>
    </source>
</evidence>
<dbReference type="SMART" id="SM00186">
    <property type="entry name" value="FBG"/>
    <property type="match status" value="1"/>
</dbReference>
<dbReference type="InterPro" id="IPR036056">
    <property type="entry name" value="Fibrinogen-like_C"/>
</dbReference>
<evidence type="ECO:0000313" key="3">
    <source>
        <dbReference type="Proteomes" id="UP001208570"/>
    </source>
</evidence>
<dbReference type="AlphaFoldDB" id="A0AAD9MPF3"/>
<gene>
    <name evidence="2" type="ORF">LSH36_1845g00050</name>
</gene>
<dbReference type="Gene3D" id="3.90.215.10">
    <property type="entry name" value="Gamma Fibrinogen, chain A, domain 1"/>
    <property type="match status" value="1"/>
</dbReference>
<comment type="caution">
    <text evidence="2">The sequence shown here is derived from an EMBL/GenBank/DDBJ whole genome shotgun (WGS) entry which is preliminary data.</text>
</comment>
<keyword evidence="3" id="KW-1185">Reference proteome</keyword>
<protein>
    <recommendedName>
        <fullName evidence="1">Fibrinogen C-terminal domain-containing protein</fullName>
    </recommendedName>
</protein>
<dbReference type="InterPro" id="IPR002181">
    <property type="entry name" value="Fibrinogen_a/b/g_C_dom"/>
</dbReference>
<organism evidence="2 3">
    <name type="scientific">Paralvinella palmiformis</name>
    <dbReference type="NCBI Taxonomy" id="53620"/>
    <lineage>
        <taxon>Eukaryota</taxon>
        <taxon>Metazoa</taxon>
        <taxon>Spiralia</taxon>
        <taxon>Lophotrochozoa</taxon>
        <taxon>Annelida</taxon>
        <taxon>Polychaeta</taxon>
        <taxon>Sedentaria</taxon>
        <taxon>Canalipalpata</taxon>
        <taxon>Terebellida</taxon>
        <taxon>Terebelliformia</taxon>
        <taxon>Alvinellidae</taxon>
        <taxon>Paralvinella</taxon>
    </lineage>
</organism>
<dbReference type="EMBL" id="JAODUP010001843">
    <property type="protein sequence ID" value="KAK2139358.1"/>
    <property type="molecule type" value="Genomic_DNA"/>
</dbReference>
<dbReference type="SUPFAM" id="SSF56496">
    <property type="entry name" value="Fibrinogen C-terminal domain-like"/>
    <property type="match status" value="1"/>
</dbReference>
<evidence type="ECO:0000313" key="2">
    <source>
        <dbReference type="EMBL" id="KAK2139358.1"/>
    </source>
</evidence>
<accession>A0AAD9MPF3</accession>
<feature type="domain" description="Fibrinogen C-terminal" evidence="1">
    <location>
        <begin position="323"/>
        <end position="429"/>
    </location>
</feature>
<proteinExistence type="predicted"/>